<dbReference type="EMBL" id="BCMY01000004">
    <property type="protein sequence ID" value="GAQ39463.1"/>
    <property type="molecule type" value="Genomic_DNA"/>
</dbReference>
<dbReference type="InterPro" id="IPR014722">
    <property type="entry name" value="Rib_uL2_dom2"/>
</dbReference>
<evidence type="ECO:0000256" key="1">
    <source>
        <dbReference type="ARBA" id="ARBA00004431"/>
    </source>
</evidence>
<feature type="region of interest" description="Disordered" evidence="3">
    <location>
        <begin position="1620"/>
        <end position="1711"/>
    </location>
</feature>
<feature type="compositionally biased region" description="Low complexity" evidence="3">
    <location>
        <begin position="254"/>
        <end position="280"/>
    </location>
</feature>
<sequence>MFRRKRSSSQHQHPLSASSSQSAQSAASHAFLKSQPSSSSLSSAAAAAALRSLTPTPTSVENVQTKRMMQRRASVSSQASGVPSLRPTSRNGLRRANSSASMSTRTFRDQSPRRPASSSGPVEVAPPLPSIPQVYSARNSNAHRSASVGPSQRPSPRGKTPAGRGMSVDRGLATQPAMRAPGSTPSPELRRPTSRNSVNFSYPMNSRPNSPDGSINALDRRDASASISLAGQLSSPESPKVKNASPRSVRATKSMGMSPGSPGRGAQSSGTAVAAAQAAVVPRVQDVTHTQPPVSAAPRIAAPREQTVPDQAPSQPAAPAEHKQPVRPHIVKRPSTVPEDAQGEERAESTVPKQRPVPPRGGSVTPDTQPTVAFPPTPDRSKDQLLSPPISPKLPTQPTETGQDSQPSDIRQSGSPGRSAHFSRHLLVAAFAGEQLHQPPPRSLSPAKSAMKTPRKISLSPEGRTESVLRPGPPLSELSDGTSAASDEGSKPGIRRKPIKVSFDDEAEVVGVAASPPTSPEETPPEPLHEKPKQKTHWFGGKKKPTPLNTEFDEVLKPRRALPSFGSIRAGRDGETQEKSVPELSDNESTTSSDSPAEALKWSFSNDHAIGGLLTESQSKEAEPRVAPLMLANAAESESEAEKSPQESHFASQTNQPEVPTGTVDVSSHAGQERTAETTLSVPNIMVQPASPMLEKERRSLEWYEVPGGFPRSSLEFESKAHGKMKAKEDSTDATNNATIGPADDESGDESGDSIYSDAEEGTEGNGFGSINAIVDDETAATSAPKSATKIPAETGGTGRSHSPSTDWPDIPQTCQIARTVTTFPDKVMEPIPESPGSSHEPLPFSSPYPPFPIEPKNRRSSSQADISRSSSVAVRPARHSMLVGSSDAMPSNKAPRAMNGSAVNGQLESQPEPPNVRQRPTPDSSQRRPVSWSPALADSQDLSRTPRINGKTSPASPRPLSSGSDSSSSFKRASRPARADSNYTMRRTMRSTPGRLASNRATSPPVDTRPVSSESGFGTMRTTLRANAPKREKPSFFSNNKAQKSKLTKVPGGGFASRFPDSDSDDEGYEAWRSRHRYEDSSDDEQRSPNAMRPVRGIPRRQGTHDGDSTELEDSSDEDHRAPPLANPQSPAKPSTSRDPALAAVAKNRGMTEEELDEFLHQPNRGRKPGLLKRFSIRKSKSPLDRGLVKPGIDSPVRNGGPAERPRVDQEQARGESPFPGAESNIVTTITATNPAPPPSKLLRRPSQRSSRSDNWPLRSDRKESRTGSPLPANGPAERLATVDETPRNGSTVVSPSQGSVKENVNPSTGVTADKTRVIDAADYSDASSTAMAGTTLRSSRFTQEATGDEQSQSKQARQQWPRTDRVLVSRWERLDPYVATSRGSSEQRTGAGIRQGQGKSAGWRPPEPMDCTYDQAEREAGQARANGWELRHSELGRSGDEKHSRRDARRTANLDFDARVPIPFSVFPSSYRSDAVPEATLAAPARVEEEVNLDRTSHVEREDTRTSAPLPDPRVYGKEEVDLHASSASAFVEQDRYGPRPGAPSAFREEDLTTTVNTVRFDERVETIPPVGAAASSAAPRYPQVDLARERYREPSVRFQDRQPTYDQALQNQLDITEREYRRRVNNPTYDVPASSYDRRSQASVDSFSGPRQQSRDVSYDRQFKQSEFDVSYDRAYQSKPVDSYPRDPYSRRQQNVEPVPESPSGSNSVKVLKTKTVIDSPPSRKMGYYDDDGNYHSFRRGVERAADRIMHPHGHHDRQDVVVADEGGPVRFREGVREDVRIVEPRAGGSSSTAETVPIPCHFIRIGDILILQGRPCQVIRISVSPQTGQHRYLGVDLFTRELQEESSFVSNPSPSVVVQTMLGPVYKTYRILDLRDDGRLVAMTETGDVKQGLPVVPQGHLFRRIREAFEDGRGSVRALVINDGGRELVVDYKVVHASRL</sequence>
<dbReference type="InterPro" id="IPR037318">
    <property type="entry name" value="Hex1_S1"/>
</dbReference>
<dbReference type="GO" id="GO:0003746">
    <property type="term" value="F:translation elongation factor activity"/>
    <property type="evidence" value="ECO:0007669"/>
    <property type="project" value="InterPro"/>
</dbReference>
<comment type="similarity">
    <text evidence="2">Belongs to the eIF-5A family. Hex1 subfamily.</text>
</comment>
<feature type="compositionally biased region" description="Basic and acidic residues" evidence="3">
    <location>
        <begin position="715"/>
        <end position="731"/>
    </location>
</feature>
<feature type="compositionally biased region" description="Polar residues" evidence="3">
    <location>
        <begin position="1644"/>
        <end position="1655"/>
    </location>
</feature>
<organism evidence="4 5">
    <name type="scientific">Aspergillus niger</name>
    <dbReference type="NCBI Taxonomy" id="5061"/>
    <lineage>
        <taxon>Eukaryota</taxon>
        <taxon>Fungi</taxon>
        <taxon>Dikarya</taxon>
        <taxon>Ascomycota</taxon>
        <taxon>Pezizomycotina</taxon>
        <taxon>Eurotiomycetes</taxon>
        <taxon>Eurotiomycetidae</taxon>
        <taxon>Eurotiales</taxon>
        <taxon>Aspergillaceae</taxon>
        <taxon>Aspergillus</taxon>
        <taxon>Aspergillus subgen. Circumdati</taxon>
    </lineage>
</organism>
<feature type="compositionally biased region" description="Polar residues" evidence="3">
    <location>
        <begin position="394"/>
        <end position="416"/>
    </location>
</feature>
<dbReference type="Gene3D" id="2.40.50.140">
    <property type="entry name" value="Nucleic acid-binding proteins"/>
    <property type="match status" value="1"/>
</dbReference>
<feature type="compositionally biased region" description="Low complexity" evidence="3">
    <location>
        <begin position="1322"/>
        <end position="1334"/>
    </location>
</feature>
<dbReference type="VEuPathDB" id="FungiDB:An07g04600"/>
<reference evidence="5" key="1">
    <citation type="journal article" date="2016" name="Genome Announc.">
        <title>Draft genome sequence of Aspergillus niger strain An76.</title>
        <authorList>
            <person name="Gong W."/>
            <person name="Cheng Z."/>
            <person name="Zhang H."/>
            <person name="Liu L."/>
            <person name="Gao P."/>
            <person name="Wang L."/>
        </authorList>
    </citation>
    <scope>NUCLEOTIDE SEQUENCE [LARGE SCALE GENOMIC DNA]</scope>
    <source>
        <strain evidence="5">An76</strain>
    </source>
</reference>
<feature type="compositionally biased region" description="Basic and acidic residues" evidence="3">
    <location>
        <begin position="1071"/>
        <end position="1088"/>
    </location>
</feature>
<dbReference type="PaxDb" id="5061-CADANGAP00005617"/>
<feature type="compositionally biased region" description="Low complexity" evidence="3">
    <location>
        <begin position="861"/>
        <end position="876"/>
    </location>
</feature>
<feature type="compositionally biased region" description="Polar residues" evidence="3">
    <location>
        <begin position="1337"/>
        <end position="1363"/>
    </location>
</feature>
<feature type="compositionally biased region" description="Polar residues" evidence="3">
    <location>
        <begin position="54"/>
        <end position="105"/>
    </location>
</feature>
<feature type="compositionally biased region" description="Low complexity" evidence="3">
    <location>
        <begin position="959"/>
        <end position="972"/>
    </location>
</feature>
<feature type="compositionally biased region" description="Basic and acidic residues" evidence="3">
    <location>
        <begin position="570"/>
        <end position="581"/>
    </location>
</feature>
<evidence type="ECO:0000313" key="5">
    <source>
        <dbReference type="Proteomes" id="UP000068243"/>
    </source>
</evidence>
<dbReference type="GO" id="GO:0030428">
    <property type="term" value="C:cell septum"/>
    <property type="evidence" value="ECO:0007669"/>
    <property type="project" value="UniProtKB-SubCell"/>
</dbReference>
<dbReference type="OMA" id="DETMTPR"/>
<feature type="region of interest" description="Disordered" evidence="3">
    <location>
        <begin position="1380"/>
        <end position="1453"/>
    </location>
</feature>
<feature type="compositionally biased region" description="Pro residues" evidence="3">
    <location>
        <begin position="845"/>
        <end position="854"/>
    </location>
</feature>
<dbReference type="Gene3D" id="2.30.30.30">
    <property type="match status" value="1"/>
</dbReference>
<accession>A0A100IDW3</accession>
<feature type="compositionally biased region" description="Low complexity" evidence="3">
    <location>
        <begin position="9"/>
        <end position="30"/>
    </location>
</feature>
<dbReference type="GO" id="GO:0003723">
    <property type="term" value="F:RNA binding"/>
    <property type="evidence" value="ECO:0007669"/>
    <property type="project" value="InterPro"/>
</dbReference>
<feature type="region of interest" description="Disordered" evidence="3">
    <location>
        <begin position="706"/>
        <end position="1364"/>
    </location>
</feature>
<dbReference type="VEuPathDB" id="FungiDB:ATCC64974_46450"/>
<feature type="region of interest" description="Disordered" evidence="3">
    <location>
        <begin position="1"/>
        <end position="684"/>
    </location>
</feature>
<dbReference type="Proteomes" id="UP000068243">
    <property type="component" value="Unassembled WGS sequence"/>
</dbReference>
<feature type="compositionally biased region" description="Basic and acidic residues" evidence="3">
    <location>
        <begin position="1489"/>
        <end position="1507"/>
    </location>
</feature>
<dbReference type="InterPro" id="IPR008991">
    <property type="entry name" value="Translation_prot_SH3-like_sf"/>
</dbReference>
<dbReference type="SUPFAM" id="SSF50104">
    <property type="entry name" value="Translation proteins SH3-like domain"/>
    <property type="match status" value="1"/>
</dbReference>
<feature type="compositionally biased region" description="Low complexity" evidence="3">
    <location>
        <begin position="37"/>
        <end position="53"/>
    </location>
</feature>
<dbReference type="VEuPathDB" id="FungiDB:ASPNIDRAFT2_1105031"/>
<feature type="compositionally biased region" description="Basic residues" evidence="3">
    <location>
        <begin position="1165"/>
        <end position="1182"/>
    </location>
</feature>
<feature type="compositionally biased region" description="Basic and acidic residues" evidence="3">
    <location>
        <begin position="1656"/>
        <end position="1670"/>
    </location>
</feature>
<evidence type="ECO:0000256" key="3">
    <source>
        <dbReference type="SAM" id="MobiDB-lite"/>
    </source>
</evidence>
<feature type="compositionally biased region" description="Polar residues" evidence="3">
    <location>
        <begin position="1289"/>
        <end position="1312"/>
    </location>
</feature>
<feature type="region of interest" description="Disordered" evidence="3">
    <location>
        <begin position="1489"/>
        <end position="1517"/>
    </location>
</feature>
<dbReference type="GO" id="GO:0045901">
    <property type="term" value="P:positive regulation of translational elongation"/>
    <property type="evidence" value="ECO:0007669"/>
    <property type="project" value="InterPro"/>
</dbReference>
<feature type="compositionally biased region" description="Low complexity" evidence="3">
    <location>
        <begin position="309"/>
        <end position="319"/>
    </location>
</feature>
<dbReference type="VEuPathDB" id="FungiDB:ASPNIDRAFT2_1184095"/>
<dbReference type="VEuPathDB" id="FungiDB:M747DRAFT_367679"/>
<feature type="compositionally biased region" description="Polar residues" evidence="3">
    <location>
        <begin position="1011"/>
        <end position="1026"/>
    </location>
</feature>
<feature type="compositionally biased region" description="Low complexity" evidence="3">
    <location>
        <begin position="780"/>
        <end position="790"/>
    </location>
</feature>
<feature type="compositionally biased region" description="Polar residues" evidence="3">
    <location>
        <begin position="649"/>
        <end position="670"/>
    </location>
</feature>
<evidence type="ECO:0000313" key="4">
    <source>
        <dbReference type="EMBL" id="GAQ39463.1"/>
    </source>
</evidence>
<protein>
    <submittedName>
        <fullName evidence="4">Similar to An07g04590</fullName>
    </submittedName>
</protein>
<dbReference type="PANTHER" id="PTHR11673">
    <property type="entry name" value="TRANSLATION INITIATION FACTOR 5A FAMILY MEMBER"/>
    <property type="match status" value="1"/>
</dbReference>
<feature type="compositionally biased region" description="Low complexity" evidence="3">
    <location>
        <begin position="136"/>
        <end position="147"/>
    </location>
</feature>
<dbReference type="CDD" id="cd04469">
    <property type="entry name" value="S1_Hex1"/>
    <property type="match status" value="1"/>
</dbReference>
<comment type="caution">
    <text evidence="4">The sequence shown here is derived from an EMBL/GenBank/DDBJ whole genome shotgun (WGS) entry which is preliminary data.</text>
</comment>
<feature type="compositionally biased region" description="Basic residues" evidence="3">
    <location>
        <begin position="534"/>
        <end position="545"/>
    </location>
</feature>
<feature type="compositionally biased region" description="Basic and acidic residues" evidence="3">
    <location>
        <begin position="1431"/>
        <end position="1453"/>
    </location>
</feature>
<proteinExistence type="inferred from homology"/>
<dbReference type="VEuPathDB" id="FungiDB:An07g04590"/>
<feature type="compositionally biased region" description="Polar residues" evidence="3">
    <location>
        <begin position="225"/>
        <end position="237"/>
    </location>
</feature>
<feature type="compositionally biased region" description="Polar residues" evidence="3">
    <location>
        <begin position="194"/>
        <end position="213"/>
    </location>
</feature>
<feature type="compositionally biased region" description="Basic and acidic residues" evidence="3">
    <location>
        <begin position="1205"/>
        <end position="1215"/>
    </location>
</feature>
<dbReference type="InterPro" id="IPR012340">
    <property type="entry name" value="NA-bd_OB-fold"/>
</dbReference>
<dbReference type="GO" id="GO:0140266">
    <property type="term" value="C:Woronin body"/>
    <property type="evidence" value="ECO:0007669"/>
    <property type="project" value="UniProtKB-ARBA"/>
</dbReference>
<feature type="compositionally biased region" description="Polar residues" evidence="3">
    <location>
        <begin position="813"/>
        <end position="823"/>
    </location>
</feature>
<feature type="compositionally biased region" description="Acidic residues" evidence="3">
    <location>
        <begin position="743"/>
        <end position="763"/>
    </location>
</feature>
<dbReference type="FunFam" id="2.30.30.30:FF:000033">
    <property type="entry name" value="Woronin body major protein HEX1"/>
    <property type="match status" value="1"/>
</dbReference>
<name>A0A100IDW3_ASPNG</name>
<dbReference type="GO" id="GO:0043022">
    <property type="term" value="F:ribosome binding"/>
    <property type="evidence" value="ECO:0007669"/>
    <property type="project" value="InterPro"/>
</dbReference>
<dbReference type="SUPFAM" id="SSF50249">
    <property type="entry name" value="Nucleic acid-binding proteins"/>
    <property type="match status" value="1"/>
</dbReference>
<evidence type="ECO:0000256" key="2">
    <source>
        <dbReference type="ARBA" id="ARBA00061629"/>
    </source>
</evidence>
<dbReference type="InterPro" id="IPR001884">
    <property type="entry name" value="IF5A-like"/>
</dbReference>
<dbReference type="VEuPathDB" id="FungiDB:M747DRAFT_274394"/>
<gene>
    <name evidence="4" type="ORF">ABL_03147</name>
</gene>
<comment type="subcellular location">
    <subcellularLocation>
        <location evidence="1">Cell septum</location>
    </subcellularLocation>
</comment>
<dbReference type="VEuPathDB" id="FungiDB:ATCC64974_46440"/>
<feature type="compositionally biased region" description="Low complexity" evidence="3">
    <location>
        <begin position="1226"/>
        <end position="1235"/>
    </location>
</feature>
<dbReference type="VEuPathDB" id="FungiDB:An07g04570"/>
<dbReference type="OrthoDB" id="5423926at2759"/>
<feature type="compositionally biased region" description="Polar residues" evidence="3">
    <location>
        <begin position="1128"/>
        <end position="1139"/>
    </location>
</feature>